<evidence type="ECO:0000313" key="2">
    <source>
        <dbReference type="EMBL" id="RNL51127.1"/>
    </source>
</evidence>
<proteinExistence type="predicted"/>
<reference evidence="2 3" key="1">
    <citation type="submission" date="2018-10" db="EMBL/GenBank/DDBJ databases">
        <title>Genome sequencing of Pedobacter jejuensis TNB23.</title>
        <authorList>
            <person name="Cho Y.-J."/>
            <person name="Cho A."/>
            <person name="Kim O.-S."/>
        </authorList>
    </citation>
    <scope>NUCLEOTIDE SEQUENCE [LARGE SCALE GENOMIC DNA]</scope>
    <source>
        <strain evidence="2 3">TNB23</strain>
    </source>
</reference>
<dbReference type="SUPFAM" id="SSF53448">
    <property type="entry name" value="Nucleotide-diphospho-sugar transferases"/>
    <property type="match status" value="1"/>
</dbReference>
<dbReference type="OrthoDB" id="786757at2"/>
<evidence type="ECO:0000313" key="3">
    <source>
        <dbReference type="Proteomes" id="UP000274046"/>
    </source>
</evidence>
<dbReference type="Proteomes" id="UP000274046">
    <property type="component" value="Unassembled WGS sequence"/>
</dbReference>
<evidence type="ECO:0000256" key="1">
    <source>
        <dbReference type="SAM" id="Phobius"/>
    </source>
</evidence>
<dbReference type="Gene3D" id="3.90.550.10">
    <property type="entry name" value="Spore Coat Polysaccharide Biosynthesis Protein SpsA, Chain A"/>
    <property type="match status" value="1"/>
</dbReference>
<accession>A0A3N0BQ01</accession>
<keyword evidence="1" id="KW-0812">Transmembrane</keyword>
<sequence>MDKAVVTFAIGKAYQEYALTLAYSFLLFNGKNDIHFYIITDETILIPQKLSEKIHFVKLNSLLKNKEVLLNKIFVLDYIEAEKILLVDADSFVFGDLLPLFYKYRNNDILIWGEKISNKDGWRGNLQHILESNSLDFIYRINGGLYYFKKSVLSNLFFNVCKDLINDYDNLGLPTVYNDLKDDEIIFSLACSKMNIEIINYDSRIKAETMYYARRSINLFIGKCKLYYNNYERTTSNQLLQRKAFPVIVCFDRSSVGDFDYKLNSIFLRQYINRNLLIKITIILITSTLLNTYYIVKNFRKSISNIKHTYLF</sequence>
<dbReference type="RefSeq" id="WP_123206749.1">
    <property type="nucleotide sequence ID" value="NZ_RBEE01000042.1"/>
</dbReference>
<feature type="transmembrane region" description="Helical" evidence="1">
    <location>
        <begin position="276"/>
        <end position="296"/>
    </location>
</feature>
<evidence type="ECO:0008006" key="4">
    <source>
        <dbReference type="Google" id="ProtNLM"/>
    </source>
</evidence>
<keyword evidence="1" id="KW-1133">Transmembrane helix</keyword>
<dbReference type="AlphaFoldDB" id="A0A3N0BQ01"/>
<organism evidence="2 3">
    <name type="scientific">Pedobacter jejuensis</name>
    <dbReference type="NCBI Taxonomy" id="1268550"/>
    <lineage>
        <taxon>Bacteria</taxon>
        <taxon>Pseudomonadati</taxon>
        <taxon>Bacteroidota</taxon>
        <taxon>Sphingobacteriia</taxon>
        <taxon>Sphingobacteriales</taxon>
        <taxon>Sphingobacteriaceae</taxon>
        <taxon>Pedobacter</taxon>
    </lineage>
</organism>
<protein>
    <recommendedName>
        <fullName evidence="4">Glycosyl transferase</fullName>
    </recommendedName>
</protein>
<gene>
    <name evidence="2" type="ORF">D7004_15510</name>
</gene>
<dbReference type="InterPro" id="IPR029044">
    <property type="entry name" value="Nucleotide-diphossugar_trans"/>
</dbReference>
<dbReference type="EMBL" id="RBEE01000042">
    <property type="protein sequence ID" value="RNL51127.1"/>
    <property type="molecule type" value="Genomic_DNA"/>
</dbReference>
<name>A0A3N0BQ01_9SPHI</name>
<comment type="caution">
    <text evidence="2">The sequence shown here is derived from an EMBL/GenBank/DDBJ whole genome shotgun (WGS) entry which is preliminary data.</text>
</comment>
<keyword evidence="3" id="KW-1185">Reference proteome</keyword>
<keyword evidence="1" id="KW-0472">Membrane</keyword>